<dbReference type="GeneID" id="9939869"/>
<keyword evidence="5" id="KW-0234">DNA repair</keyword>
<name>A0A1S0UH48_LOALO</name>
<evidence type="ECO:0000256" key="3">
    <source>
        <dbReference type="ARBA" id="ARBA00022763"/>
    </source>
</evidence>
<evidence type="ECO:0000256" key="2">
    <source>
        <dbReference type="ARBA" id="ARBA00016400"/>
    </source>
</evidence>
<dbReference type="CTD" id="9939869"/>
<dbReference type="Gene3D" id="1.10.20.10">
    <property type="entry name" value="Histone, subunit A"/>
    <property type="match status" value="1"/>
</dbReference>
<dbReference type="InterPro" id="IPR009072">
    <property type="entry name" value="Histone-fold"/>
</dbReference>
<evidence type="ECO:0000256" key="6">
    <source>
        <dbReference type="SAM" id="MobiDB-lite"/>
    </source>
</evidence>
<feature type="region of interest" description="Disordered" evidence="6">
    <location>
        <begin position="1"/>
        <end position="44"/>
    </location>
</feature>
<dbReference type="PANTHER" id="PTHR22980:SF0">
    <property type="entry name" value="CENTROMERE PROTEIN S"/>
    <property type="match status" value="1"/>
</dbReference>
<evidence type="ECO:0000256" key="4">
    <source>
        <dbReference type="ARBA" id="ARBA00023125"/>
    </source>
</evidence>
<dbReference type="Pfam" id="PF15630">
    <property type="entry name" value="CENP-S"/>
    <property type="match status" value="1"/>
</dbReference>
<dbReference type="GO" id="GO:0003682">
    <property type="term" value="F:chromatin binding"/>
    <property type="evidence" value="ECO:0007669"/>
    <property type="project" value="TreeGrafter"/>
</dbReference>
<feature type="compositionally biased region" description="Basic and acidic residues" evidence="6">
    <location>
        <begin position="163"/>
        <end position="174"/>
    </location>
</feature>
<dbReference type="GO" id="GO:0003677">
    <property type="term" value="F:DNA binding"/>
    <property type="evidence" value="ECO:0007669"/>
    <property type="project" value="UniProtKB-KW"/>
</dbReference>
<feature type="region of interest" description="Disordered" evidence="6">
    <location>
        <begin position="145"/>
        <end position="181"/>
    </location>
</feature>
<accession>A0A1S0UH48</accession>
<feature type="compositionally biased region" description="Basic and acidic residues" evidence="6">
    <location>
        <begin position="30"/>
        <end position="44"/>
    </location>
</feature>
<dbReference type="OrthoDB" id="413520at2759"/>
<feature type="compositionally biased region" description="Basic residues" evidence="6">
    <location>
        <begin position="145"/>
        <end position="159"/>
    </location>
</feature>
<feature type="region of interest" description="Disordered" evidence="6">
    <location>
        <begin position="248"/>
        <end position="270"/>
    </location>
</feature>
<dbReference type="GO" id="GO:0046982">
    <property type="term" value="F:protein heterodimerization activity"/>
    <property type="evidence" value="ECO:0007669"/>
    <property type="project" value="InterPro"/>
</dbReference>
<dbReference type="GO" id="GO:0006281">
    <property type="term" value="P:DNA repair"/>
    <property type="evidence" value="ECO:0007669"/>
    <property type="project" value="UniProtKB-KW"/>
</dbReference>
<feature type="compositionally biased region" description="Basic and acidic residues" evidence="6">
    <location>
        <begin position="248"/>
        <end position="262"/>
    </location>
</feature>
<feature type="compositionally biased region" description="Polar residues" evidence="6">
    <location>
        <begin position="457"/>
        <end position="474"/>
    </location>
</feature>
<gene>
    <name evidence="7" type="ORF">LOAG_18445</name>
</gene>
<protein>
    <recommendedName>
        <fullName evidence="2">Centromere protein S</fullName>
    </recommendedName>
</protein>
<proteinExistence type="inferred from homology"/>
<evidence type="ECO:0000256" key="1">
    <source>
        <dbReference type="ARBA" id="ARBA00006612"/>
    </source>
</evidence>
<dbReference type="AlphaFoldDB" id="A0A1S0UH48"/>
<dbReference type="GO" id="GO:0031297">
    <property type="term" value="P:replication fork processing"/>
    <property type="evidence" value="ECO:0007669"/>
    <property type="project" value="TreeGrafter"/>
</dbReference>
<dbReference type="GO" id="GO:0071821">
    <property type="term" value="C:FANCM-MHF complex"/>
    <property type="evidence" value="ECO:0007669"/>
    <property type="project" value="InterPro"/>
</dbReference>
<dbReference type="EMBL" id="JH712380">
    <property type="protein sequence ID" value="EJD74207.1"/>
    <property type="molecule type" value="Genomic_DNA"/>
</dbReference>
<dbReference type="InParanoid" id="A0A1S0UH48"/>
<dbReference type="FunCoup" id="A0A1S0UH48">
    <property type="interactions" value="11"/>
</dbReference>
<comment type="similarity">
    <text evidence="1">Belongs to the TAF9 family. CENP-S/MHF1 subfamily.</text>
</comment>
<feature type="compositionally biased region" description="Acidic residues" evidence="6">
    <location>
        <begin position="1"/>
        <end position="10"/>
    </location>
</feature>
<sequence>MDDIDFDGEDGNGKLSMIDEEDLTVIPSKRSKEEKEKPPKGEVSKHEYQEIIDAIHYSCMLIQDEVVEELEKKGQEMEFEKEVVAQVAFAICDTLCLTWPSELLQFAKHGRRSIVNISDLTLLFRRNENMLSLIRSIGESSLLPVRKRQPRKGASKKNNKATDSSRKMDSENSRDVGALSPDKDTLKLADFWDQPSTSRKRPLLLLGASKYTSATTEGKFLPDSISLQRKEVTAKKDETLPCCKEKADITESRKKDNGRERQNQTTEQRLQPAFLLYGSETGEEQKLESLDINIPCYSNKEDLQHRKPQCVTGSLSVPNRKIRGINKLDLSICTTDISREVKVNVRNPTVPILESDNEMLVESSTTVAASPETTSHIKANKTDRDKMEFRIENVPDGKPIFSARTPDLNSMRRISGRQLTDTSLRNRSSAADDCFSSFKFESDDEDSDQSLVMGNKVTNDKNAVSPSVSNNRCSTGECASMSENREHRDISGEESDVDLDATVFDF</sequence>
<dbReference type="PANTHER" id="PTHR22980">
    <property type="entry name" value="CORTISTATIN"/>
    <property type="match status" value="1"/>
</dbReference>
<keyword evidence="4" id="KW-0238">DNA-binding</keyword>
<reference evidence="7" key="1">
    <citation type="submission" date="2012-04" db="EMBL/GenBank/DDBJ databases">
        <title>The Genome Sequence of Loa loa.</title>
        <authorList>
            <consortium name="The Broad Institute Genome Sequencing Platform"/>
            <consortium name="Broad Institute Genome Sequencing Center for Infectious Disease"/>
            <person name="Nutman T.B."/>
            <person name="Fink D.L."/>
            <person name="Russ C."/>
            <person name="Young S."/>
            <person name="Zeng Q."/>
            <person name="Gargeya S."/>
            <person name="Alvarado L."/>
            <person name="Berlin A."/>
            <person name="Chapman S.B."/>
            <person name="Chen Z."/>
            <person name="Freedman E."/>
            <person name="Gellesch M."/>
            <person name="Goldberg J."/>
            <person name="Griggs A."/>
            <person name="Gujja S."/>
            <person name="Heilman E.R."/>
            <person name="Heiman D."/>
            <person name="Howarth C."/>
            <person name="Mehta T."/>
            <person name="Neiman D."/>
            <person name="Pearson M."/>
            <person name="Roberts A."/>
            <person name="Saif S."/>
            <person name="Shea T."/>
            <person name="Shenoy N."/>
            <person name="Sisk P."/>
            <person name="Stolte C."/>
            <person name="Sykes S."/>
            <person name="White J."/>
            <person name="Yandava C."/>
            <person name="Haas B."/>
            <person name="Henn M.R."/>
            <person name="Nusbaum C."/>
            <person name="Birren B."/>
        </authorList>
    </citation>
    <scope>NUCLEOTIDE SEQUENCE [LARGE SCALE GENOMIC DNA]</scope>
</reference>
<dbReference type="InterPro" id="IPR029003">
    <property type="entry name" value="CENP-S/Mhf1"/>
</dbReference>
<evidence type="ECO:0000313" key="7">
    <source>
        <dbReference type="EMBL" id="EJD74207.1"/>
    </source>
</evidence>
<dbReference type="RefSeq" id="XP_020305142.1">
    <property type="nucleotide sequence ID" value="XM_020451104.1"/>
</dbReference>
<dbReference type="KEGG" id="loa:LOAG_18445"/>
<keyword evidence="3" id="KW-0227">DNA damage</keyword>
<organism evidence="7">
    <name type="scientific">Loa loa</name>
    <name type="common">Eye worm</name>
    <name type="synonym">Filaria loa</name>
    <dbReference type="NCBI Taxonomy" id="7209"/>
    <lineage>
        <taxon>Eukaryota</taxon>
        <taxon>Metazoa</taxon>
        <taxon>Ecdysozoa</taxon>
        <taxon>Nematoda</taxon>
        <taxon>Chromadorea</taxon>
        <taxon>Rhabditida</taxon>
        <taxon>Spirurina</taxon>
        <taxon>Spiruromorpha</taxon>
        <taxon>Filarioidea</taxon>
        <taxon>Onchocercidae</taxon>
        <taxon>Loa</taxon>
    </lineage>
</organism>
<dbReference type="GO" id="GO:0000712">
    <property type="term" value="P:resolution of meiotic recombination intermediates"/>
    <property type="evidence" value="ECO:0007669"/>
    <property type="project" value="TreeGrafter"/>
</dbReference>
<evidence type="ECO:0000256" key="5">
    <source>
        <dbReference type="ARBA" id="ARBA00023204"/>
    </source>
</evidence>
<feature type="region of interest" description="Disordered" evidence="6">
    <location>
        <begin position="457"/>
        <end position="496"/>
    </location>
</feature>